<comment type="similarity">
    <text evidence="1">Belongs to the UPF0162 family.</text>
</comment>
<dbReference type="InterPro" id="IPR032698">
    <property type="entry name" value="SirB1_N"/>
</dbReference>
<feature type="domain" description="Protein SirB1 N-terminal" evidence="2">
    <location>
        <begin position="19"/>
        <end position="143"/>
    </location>
</feature>
<proteinExistence type="inferred from homology"/>
<evidence type="ECO:0000259" key="2">
    <source>
        <dbReference type="Pfam" id="PF13369"/>
    </source>
</evidence>
<comment type="caution">
    <text evidence="3">The sequence shown here is derived from an EMBL/GenBank/DDBJ whole genome shotgun (WGS) entry which is preliminary data.</text>
</comment>
<dbReference type="PANTHER" id="PTHR31350">
    <property type="entry name" value="SI:DKEY-261L7.2"/>
    <property type="match status" value="1"/>
</dbReference>
<evidence type="ECO:0000256" key="1">
    <source>
        <dbReference type="ARBA" id="ARBA00007100"/>
    </source>
</evidence>
<dbReference type="RefSeq" id="WP_282704587.1">
    <property type="nucleotide sequence ID" value="NZ_JAAGKO020000018.1"/>
</dbReference>
<dbReference type="Pfam" id="PF13369">
    <property type="entry name" value="Transglut_core2"/>
    <property type="match status" value="1"/>
</dbReference>
<evidence type="ECO:0000313" key="4">
    <source>
        <dbReference type="Proteomes" id="UP001156398"/>
    </source>
</evidence>
<keyword evidence="4" id="KW-1185">Reference proteome</keyword>
<evidence type="ECO:0000313" key="3">
    <source>
        <dbReference type="EMBL" id="MDI5963906.1"/>
    </source>
</evidence>
<sequence>MLIGAVAAPRTDDAALTAAERELDRLASEVARRAASGTGTGTAGTPERWAWALRDVLGARHGFHGRAADYDRLESSLLAAVLRRRSGLPILLSVVWTEVGRRAGAPVHGVGRPGHFVAGVGDPAGHRLLVDPFNGGVPLSPADAIGSPGAAGALETVSRILNNIRAWAATRPEHSAVALWALDLALLLPRHPARLRLERARLLVRRGEFIGGAVALESYAEVINGIDPPAATALRHEARSARALLN</sequence>
<gene>
    <name evidence="3" type="ORF">POF43_014475</name>
</gene>
<protein>
    <submittedName>
        <fullName evidence="3">Transglutaminase-like domain-containing protein</fullName>
    </submittedName>
</protein>
<dbReference type="EMBL" id="JAAGKO020000018">
    <property type="protein sequence ID" value="MDI5963906.1"/>
    <property type="molecule type" value="Genomic_DNA"/>
</dbReference>
<reference evidence="3 4" key="1">
    <citation type="submission" date="2023-05" db="EMBL/GenBank/DDBJ databases">
        <title>Streptantibioticus silvisoli sp. nov., acidotolerant actinomycetes 1 from pine litter.</title>
        <authorList>
            <person name="Swiecimska M."/>
            <person name="Golinska P."/>
            <person name="Sangal V."/>
            <person name="Wachnowicz B."/>
            <person name="Goodfellow M."/>
        </authorList>
    </citation>
    <scope>NUCLEOTIDE SEQUENCE [LARGE SCALE GENOMIC DNA]</scope>
    <source>
        <strain evidence="3 4">SL54</strain>
    </source>
</reference>
<name>A0ABT6W316_9ACTN</name>
<organism evidence="3 4">
    <name type="scientific">Streptantibioticus silvisoli</name>
    <dbReference type="NCBI Taxonomy" id="2705255"/>
    <lineage>
        <taxon>Bacteria</taxon>
        <taxon>Bacillati</taxon>
        <taxon>Actinomycetota</taxon>
        <taxon>Actinomycetes</taxon>
        <taxon>Kitasatosporales</taxon>
        <taxon>Streptomycetaceae</taxon>
        <taxon>Streptantibioticus</taxon>
    </lineage>
</organism>
<accession>A0ABT6W316</accession>
<dbReference type="PANTHER" id="PTHR31350:SF21">
    <property type="entry name" value="F-BOX ONLY PROTEIN 21"/>
    <property type="match status" value="1"/>
</dbReference>
<dbReference type="Proteomes" id="UP001156398">
    <property type="component" value="Unassembled WGS sequence"/>
</dbReference>